<dbReference type="Proteomes" id="UP000775179">
    <property type="component" value="Unassembled WGS sequence"/>
</dbReference>
<comment type="caution">
    <text evidence="2">The sequence shown here is derived from an EMBL/GenBank/DDBJ whole genome shotgun (WGS) entry which is preliminary data.</text>
</comment>
<dbReference type="Pfam" id="PF01636">
    <property type="entry name" value="APH"/>
    <property type="match status" value="1"/>
</dbReference>
<keyword evidence="2" id="KW-0167">Capsid protein</keyword>
<dbReference type="NCBIfam" id="TIGR02906">
    <property type="entry name" value="spore_CotS"/>
    <property type="match status" value="1"/>
</dbReference>
<keyword evidence="2" id="KW-0946">Virion</keyword>
<dbReference type="AlphaFoldDB" id="A0ABD4RKA7"/>
<reference evidence="2 3" key="1">
    <citation type="submission" date="2021-08" db="EMBL/GenBank/DDBJ databases">
        <title>Genome sequence analysis of Clostridium chauvoei strains of European origin and evaluation of typing options for outbreak investigations.</title>
        <authorList>
            <person name="Abdel-Glil M."/>
            <person name="Thomas P."/>
            <person name="Seyboldt C."/>
        </authorList>
    </citation>
    <scope>NUCLEOTIDE SEQUENCE [LARGE SCALE GENOMIC DNA]</scope>
    <source>
        <strain evidence="2 3">S0260-09</strain>
    </source>
</reference>
<dbReference type="PANTHER" id="PTHR39179">
    <property type="entry name" value="SPORE COAT PROTEIN I"/>
    <property type="match status" value="1"/>
</dbReference>
<dbReference type="EMBL" id="JAIFTX010000031">
    <property type="protein sequence ID" value="MBX7291646.1"/>
    <property type="molecule type" value="Genomic_DNA"/>
</dbReference>
<feature type="domain" description="Aminoglycoside phosphotransferase" evidence="1">
    <location>
        <begin position="200"/>
        <end position="252"/>
    </location>
</feature>
<dbReference type="InterPro" id="IPR011009">
    <property type="entry name" value="Kinase-like_dom_sf"/>
</dbReference>
<protein>
    <submittedName>
        <fullName evidence="2">CotS family spore coat protein</fullName>
    </submittedName>
</protein>
<dbReference type="SUPFAM" id="SSF56112">
    <property type="entry name" value="Protein kinase-like (PK-like)"/>
    <property type="match status" value="1"/>
</dbReference>
<evidence type="ECO:0000259" key="1">
    <source>
        <dbReference type="Pfam" id="PF01636"/>
    </source>
</evidence>
<evidence type="ECO:0000313" key="3">
    <source>
        <dbReference type="Proteomes" id="UP000775179"/>
    </source>
</evidence>
<dbReference type="PANTHER" id="PTHR39179:SF1">
    <property type="entry name" value="SPORE COAT PROTEIN I"/>
    <property type="match status" value="1"/>
</dbReference>
<sequence>MNKTRYIDKSILCKYDLSQELFSDLGIEVEDVIPLRKVFILTTPVGKKILKIVDSSERRLEFIDESLNYVSNKYKNILSYWKNKDGKIYKKWNGNTYVILDMIEGREATFSNPIEISICAKAIAGMHNASKGIFKELDNSLIQGNVGCYLPKYFEENLNDMLELKNYVSRFKYRNKFDELFLENVDYNINYIKKAKELLALSNYNSLLEDDDKRVLCHNDLAHHNFIIDGEDVKIIDFDYCNIDTRVVDLVNYTSKVIKNLAYDSEKAKLIIESYNKVNTLTKDEVKVFYALITFPRDFVTSVKDYYYSQKTWEEEVFLNRFRNKLSNEVYRREFLDKFIENFKDYLY</sequence>
<evidence type="ECO:0000313" key="2">
    <source>
        <dbReference type="EMBL" id="MBX7291646.1"/>
    </source>
</evidence>
<gene>
    <name evidence="2" type="ORF">K4H94_11605</name>
</gene>
<dbReference type="Gene3D" id="3.90.1200.10">
    <property type="match status" value="1"/>
</dbReference>
<dbReference type="InterPro" id="IPR014255">
    <property type="entry name" value="Spore_coat_CotS"/>
</dbReference>
<proteinExistence type="predicted"/>
<dbReference type="InterPro" id="IPR047175">
    <property type="entry name" value="CotS-like"/>
</dbReference>
<accession>A0ABD4RKA7</accession>
<name>A0ABD4RKA7_9CLOT</name>
<organism evidence="2 3">
    <name type="scientific">Clostridium chauvoei</name>
    <dbReference type="NCBI Taxonomy" id="46867"/>
    <lineage>
        <taxon>Bacteria</taxon>
        <taxon>Bacillati</taxon>
        <taxon>Bacillota</taxon>
        <taxon>Clostridia</taxon>
        <taxon>Eubacteriales</taxon>
        <taxon>Clostridiaceae</taxon>
        <taxon>Clostridium</taxon>
    </lineage>
</organism>
<dbReference type="InterPro" id="IPR002575">
    <property type="entry name" value="Aminoglycoside_PTrfase"/>
</dbReference>
<dbReference type="KEGG" id="cchv:BTM20_12260"/>
<dbReference type="Gene3D" id="3.30.200.20">
    <property type="entry name" value="Phosphorylase Kinase, domain 1"/>
    <property type="match status" value="1"/>
</dbReference>